<dbReference type="InterPro" id="IPR013785">
    <property type="entry name" value="Aldolase_TIM"/>
</dbReference>
<keyword evidence="4 9" id="KW-0210">Decarboxylase</keyword>
<dbReference type="OrthoDB" id="9806203at2"/>
<dbReference type="SUPFAM" id="SSF51366">
    <property type="entry name" value="Ribulose-phoshate binding barrel"/>
    <property type="match status" value="1"/>
</dbReference>
<feature type="binding site" evidence="9 11">
    <location>
        <position position="180"/>
    </location>
    <ligand>
        <name>substrate</name>
    </ligand>
</feature>
<name>A0A6P2CRK8_9LACO</name>
<feature type="binding site" evidence="9 11">
    <location>
        <position position="35"/>
    </location>
    <ligand>
        <name>substrate</name>
    </ligand>
</feature>
<evidence type="ECO:0000256" key="8">
    <source>
        <dbReference type="ARBA" id="ARBA00061012"/>
    </source>
</evidence>
<feature type="binding site" evidence="9 11">
    <location>
        <position position="11"/>
    </location>
    <ligand>
        <name>substrate</name>
    </ligand>
</feature>
<dbReference type="InterPro" id="IPR001754">
    <property type="entry name" value="OMPdeCOase_dom"/>
</dbReference>
<comment type="caution">
    <text evidence="14">The sequence shown here is derived from an EMBL/GenBank/DDBJ whole genome shotgun (WGS) entry which is preliminary data.</text>
</comment>
<dbReference type="GO" id="GO:0005829">
    <property type="term" value="C:cytosol"/>
    <property type="evidence" value="ECO:0007669"/>
    <property type="project" value="TreeGrafter"/>
</dbReference>
<dbReference type="Pfam" id="PF00215">
    <property type="entry name" value="OMPdecase"/>
    <property type="match status" value="1"/>
</dbReference>
<dbReference type="InterPro" id="IPR014732">
    <property type="entry name" value="OMPdecase"/>
</dbReference>
<evidence type="ECO:0000256" key="10">
    <source>
        <dbReference type="PIRSR" id="PIRSR614732-1"/>
    </source>
</evidence>
<feature type="binding site" evidence="9 11">
    <location>
        <position position="118"/>
    </location>
    <ligand>
        <name>substrate</name>
    </ligand>
</feature>
<dbReference type="EC" id="4.1.1.23" evidence="9"/>
<dbReference type="FunFam" id="3.20.20.70:FF:000015">
    <property type="entry name" value="Orotidine 5'-phosphate decarboxylase"/>
    <property type="match status" value="1"/>
</dbReference>
<proteinExistence type="inferred from homology"/>
<dbReference type="EMBL" id="SDGY01000001">
    <property type="protein sequence ID" value="TYC46899.1"/>
    <property type="molecule type" value="Genomic_DNA"/>
</dbReference>
<evidence type="ECO:0000256" key="6">
    <source>
        <dbReference type="ARBA" id="ARBA00023239"/>
    </source>
</evidence>
<accession>A0A6P2CRK8</accession>
<evidence type="ECO:0000259" key="13">
    <source>
        <dbReference type="SMART" id="SM00934"/>
    </source>
</evidence>
<dbReference type="GO" id="GO:0004590">
    <property type="term" value="F:orotidine-5'-phosphate decarboxylase activity"/>
    <property type="evidence" value="ECO:0007669"/>
    <property type="project" value="UniProtKB-UniRule"/>
</dbReference>
<protein>
    <recommendedName>
        <fullName evidence="9">Orotidine 5'-phosphate decarboxylase</fullName>
        <ecNumber evidence="9">4.1.1.23</ecNumber>
    </recommendedName>
    <alternativeName>
        <fullName evidence="9">OMP decarboxylase</fullName>
        <shortName evidence="9">OMPDCase</shortName>
        <shortName evidence="9">OMPdecase</shortName>
    </alternativeName>
</protein>
<comment type="function">
    <text evidence="1 9">Catalyzes the decarboxylation of orotidine 5'-monophosphate (OMP) to uridine 5'-monophosphate (UMP).</text>
</comment>
<evidence type="ECO:0000256" key="12">
    <source>
        <dbReference type="RuleBase" id="RU000512"/>
    </source>
</evidence>
<evidence type="ECO:0000313" key="14">
    <source>
        <dbReference type="EMBL" id="TYC46899.1"/>
    </source>
</evidence>
<evidence type="ECO:0000256" key="11">
    <source>
        <dbReference type="PIRSR" id="PIRSR614732-2"/>
    </source>
</evidence>
<dbReference type="GO" id="GO:0044205">
    <property type="term" value="P:'de novo' UMP biosynthetic process"/>
    <property type="evidence" value="ECO:0007669"/>
    <property type="project" value="UniProtKB-UniRule"/>
</dbReference>
<sequence length="231" mass="25232">MTEKPVFIALDFPDAESTRGFLKPFSKLTERPALKVGMELFYSEGPDFVLELKRAGYTIFLDLKLYDIPNTVGHTVARIARLNVDYLTIHAIGGEKMLAAAVANKGESLKLLAVTQLTSLSENEIRETQLTSATIAESVTHLAKIAYEIGVDGTISSALEADLIRKHTSDQFLRITPGIRLSGDGVGDQTRVTTPQKAKIIGATGLVVGRSITQAENPLAAYQQVMKEWRD</sequence>
<dbReference type="InterPro" id="IPR047596">
    <property type="entry name" value="OMPdecase_bac"/>
</dbReference>
<dbReference type="NCBIfam" id="TIGR01740">
    <property type="entry name" value="pyrF"/>
    <property type="match status" value="1"/>
</dbReference>
<dbReference type="InterPro" id="IPR011060">
    <property type="entry name" value="RibuloseP-bd_barrel"/>
</dbReference>
<dbReference type="SMART" id="SM00934">
    <property type="entry name" value="OMPdecase"/>
    <property type="match status" value="1"/>
</dbReference>
<dbReference type="PANTHER" id="PTHR32119">
    <property type="entry name" value="OROTIDINE 5'-PHOSPHATE DECARBOXYLASE"/>
    <property type="match status" value="1"/>
</dbReference>
<evidence type="ECO:0000256" key="2">
    <source>
        <dbReference type="ARBA" id="ARBA00004861"/>
    </source>
</evidence>
<dbReference type="UniPathway" id="UPA00070">
    <property type="reaction ID" value="UER00120"/>
</dbReference>
<reference evidence="14 15" key="1">
    <citation type="submission" date="2019-01" db="EMBL/GenBank/DDBJ databases">
        <title>Leuconostoc litchii sp. nov., a novel lactic acid bacterium isolated from lychee.</title>
        <authorList>
            <person name="Wang L.-T."/>
        </authorList>
    </citation>
    <scope>NUCLEOTIDE SEQUENCE [LARGE SCALE GENOMIC DNA]</scope>
    <source>
        <strain evidence="14 15">MB7</strain>
    </source>
</reference>
<feature type="binding site" evidence="9 11">
    <location>
        <position position="209"/>
    </location>
    <ligand>
        <name>substrate</name>
    </ligand>
</feature>
<feature type="domain" description="Orotidine 5'-phosphate decarboxylase" evidence="13">
    <location>
        <begin position="5"/>
        <end position="225"/>
    </location>
</feature>
<dbReference type="HAMAP" id="MF_01200_B">
    <property type="entry name" value="OMPdecase_type1_B"/>
    <property type="match status" value="1"/>
</dbReference>
<evidence type="ECO:0000256" key="5">
    <source>
        <dbReference type="ARBA" id="ARBA00022975"/>
    </source>
</evidence>
<comment type="subunit">
    <text evidence="3 9">Homodimer.</text>
</comment>
<dbReference type="PROSITE" id="PS00156">
    <property type="entry name" value="OMPDECASE"/>
    <property type="match status" value="1"/>
</dbReference>
<keyword evidence="5 9" id="KW-0665">Pyrimidine biosynthesis</keyword>
<comment type="pathway">
    <text evidence="2 9 12">Pyrimidine metabolism; UMP biosynthesis via de novo pathway; UMP from orotate: step 2/2.</text>
</comment>
<comment type="similarity">
    <text evidence="8 9">Belongs to the OMP decarboxylase family. Type 1 subfamily.</text>
</comment>
<dbReference type="PANTHER" id="PTHR32119:SF2">
    <property type="entry name" value="OROTIDINE 5'-PHOSPHATE DECARBOXYLASE"/>
    <property type="match status" value="1"/>
</dbReference>
<dbReference type="CDD" id="cd04725">
    <property type="entry name" value="OMP_decarboxylase_like"/>
    <property type="match status" value="1"/>
</dbReference>
<evidence type="ECO:0000313" key="15">
    <source>
        <dbReference type="Proteomes" id="UP000442244"/>
    </source>
</evidence>
<dbReference type="Gene3D" id="3.20.20.70">
    <property type="entry name" value="Aldolase class I"/>
    <property type="match status" value="1"/>
</dbReference>
<comment type="catalytic activity">
    <reaction evidence="7 9 12">
        <text>orotidine 5'-phosphate + H(+) = UMP + CO2</text>
        <dbReference type="Rhea" id="RHEA:11596"/>
        <dbReference type="ChEBI" id="CHEBI:15378"/>
        <dbReference type="ChEBI" id="CHEBI:16526"/>
        <dbReference type="ChEBI" id="CHEBI:57538"/>
        <dbReference type="ChEBI" id="CHEBI:57865"/>
        <dbReference type="EC" id="4.1.1.23"/>
    </reaction>
</comment>
<dbReference type="NCBIfam" id="NF001273">
    <property type="entry name" value="PRK00230.1"/>
    <property type="match status" value="1"/>
</dbReference>
<evidence type="ECO:0000256" key="7">
    <source>
        <dbReference type="ARBA" id="ARBA00049157"/>
    </source>
</evidence>
<dbReference type="RefSeq" id="WP_148604223.1">
    <property type="nucleotide sequence ID" value="NZ_BSUV01000001.1"/>
</dbReference>
<feature type="binding site" evidence="9 11">
    <location>
        <position position="189"/>
    </location>
    <ligand>
        <name>substrate</name>
    </ligand>
</feature>
<dbReference type="InterPro" id="IPR018089">
    <property type="entry name" value="OMPdecase_AS"/>
</dbReference>
<dbReference type="AlphaFoldDB" id="A0A6P2CRK8"/>
<dbReference type="GO" id="GO:0006207">
    <property type="term" value="P:'de novo' pyrimidine nucleobase biosynthetic process"/>
    <property type="evidence" value="ECO:0007669"/>
    <property type="project" value="InterPro"/>
</dbReference>
<gene>
    <name evidence="9" type="primary">pyrF</name>
    <name evidence="14" type="ORF">ESZ47_01790</name>
</gene>
<evidence type="ECO:0000256" key="1">
    <source>
        <dbReference type="ARBA" id="ARBA00002356"/>
    </source>
</evidence>
<keyword evidence="15" id="KW-1185">Reference proteome</keyword>
<evidence type="ECO:0000256" key="4">
    <source>
        <dbReference type="ARBA" id="ARBA00022793"/>
    </source>
</evidence>
<organism evidence="14 15">
    <name type="scientific">Leuconostoc litchii</name>
    <dbReference type="NCBI Taxonomy" id="1981069"/>
    <lineage>
        <taxon>Bacteria</taxon>
        <taxon>Bacillati</taxon>
        <taxon>Bacillota</taxon>
        <taxon>Bacilli</taxon>
        <taxon>Lactobacillales</taxon>
        <taxon>Lactobacillaceae</taxon>
        <taxon>Leuconostoc</taxon>
    </lineage>
</organism>
<feature type="binding site" evidence="9">
    <location>
        <begin position="62"/>
        <end position="71"/>
    </location>
    <ligand>
        <name>substrate</name>
    </ligand>
</feature>
<evidence type="ECO:0000256" key="3">
    <source>
        <dbReference type="ARBA" id="ARBA00011738"/>
    </source>
</evidence>
<feature type="active site" description="For OMPdecase activity" evidence="10">
    <location>
        <position position="64"/>
    </location>
</feature>
<evidence type="ECO:0000256" key="9">
    <source>
        <dbReference type="HAMAP-Rule" id="MF_01200"/>
    </source>
</evidence>
<dbReference type="Proteomes" id="UP000442244">
    <property type="component" value="Unassembled WGS sequence"/>
</dbReference>
<feature type="binding site" evidence="9 11">
    <location>
        <position position="210"/>
    </location>
    <ligand>
        <name>substrate</name>
    </ligand>
</feature>
<feature type="active site" description="For OMPdecase activity" evidence="10">
    <location>
        <position position="62"/>
    </location>
</feature>
<keyword evidence="6 9" id="KW-0456">Lyase</keyword>
<feature type="active site" description="Proton donor" evidence="9">
    <location>
        <position position="64"/>
    </location>
</feature>
<feature type="active site" description="For OMPdecase activity" evidence="10">
    <location>
        <position position="67"/>
    </location>
</feature>